<organism evidence="1 2">
    <name type="scientific">Amycolatopsis cynarae</name>
    <dbReference type="NCBI Taxonomy" id="2995223"/>
    <lineage>
        <taxon>Bacteria</taxon>
        <taxon>Bacillati</taxon>
        <taxon>Actinomycetota</taxon>
        <taxon>Actinomycetes</taxon>
        <taxon>Pseudonocardiales</taxon>
        <taxon>Pseudonocardiaceae</taxon>
        <taxon>Amycolatopsis</taxon>
    </lineage>
</organism>
<name>A0ABY7B8B1_9PSEU</name>
<dbReference type="EMBL" id="CP113836">
    <property type="protein sequence ID" value="WAL68580.1"/>
    <property type="molecule type" value="Genomic_DNA"/>
</dbReference>
<dbReference type="RefSeq" id="WP_268758673.1">
    <property type="nucleotide sequence ID" value="NZ_CP113836.1"/>
</dbReference>
<evidence type="ECO:0000313" key="1">
    <source>
        <dbReference type="EMBL" id="WAL68580.1"/>
    </source>
</evidence>
<evidence type="ECO:0000313" key="2">
    <source>
        <dbReference type="Proteomes" id="UP001163203"/>
    </source>
</evidence>
<evidence type="ECO:0008006" key="3">
    <source>
        <dbReference type="Google" id="ProtNLM"/>
    </source>
</evidence>
<gene>
    <name evidence="1" type="ORF">ORV05_12650</name>
</gene>
<keyword evidence="2" id="KW-1185">Reference proteome</keyword>
<protein>
    <recommendedName>
        <fullName evidence="3">DNA-binding protein</fullName>
    </recommendedName>
</protein>
<proteinExistence type="predicted"/>
<dbReference type="Proteomes" id="UP001163203">
    <property type="component" value="Chromosome"/>
</dbReference>
<sequence>MLADQIATVIRTRLLDPVEILFGDAGDLPARAEVLARQFAAAIEGDDERAAVHTLSRLIGALYPGDGPFDPPAGWWRTPLGRAVARRIGHPGARTVPYSVAGAMLGVTKQGVHDLVRRGKLIKSAEGGVTTDSVRMRLNS</sequence>
<reference evidence="1" key="1">
    <citation type="submission" date="2022-11" db="EMBL/GenBank/DDBJ databases">
        <authorList>
            <person name="Mo P."/>
        </authorList>
    </citation>
    <scope>NUCLEOTIDE SEQUENCE</scope>
    <source>
        <strain evidence="1">HUAS 11-8</strain>
    </source>
</reference>
<accession>A0ABY7B8B1</accession>